<name>X1K407_9ZZZZ</name>
<organism evidence="1">
    <name type="scientific">marine sediment metagenome</name>
    <dbReference type="NCBI Taxonomy" id="412755"/>
    <lineage>
        <taxon>unclassified sequences</taxon>
        <taxon>metagenomes</taxon>
        <taxon>ecological metagenomes</taxon>
    </lineage>
</organism>
<sequence length="93" mass="10339">MIKQAKFIIITDMQTKEQLQDIVKKKLEDRLLVIASNREPYIHVLERGKTRVIRPVGGAVNALDPVIRACGGVWVACGSGSADRRVVDNKNKV</sequence>
<reference evidence="1" key="1">
    <citation type="journal article" date="2014" name="Front. Microbiol.">
        <title>High frequency of phylogenetically diverse reductive dehalogenase-homologous genes in deep subseafloor sedimentary metagenomes.</title>
        <authorList>
            <person name="Kawai M."/>
            <person name="Futagami T."/>
            <person name="Toyoda A."/>
            <person name="Takaki Y."/>
            <person name="Nishi S."/>
            <person name="Hori S."/>
            <person name="Arai W."/>
            <person name="Tsubouchi T."/>
            <person name="Morono Y."/>
            <person name="Uchiyama I."/>
            <person name="Ito T."/>
            <person name="Fujiyama A."/>
            <person name="Inagaki F."/>
            <person name="Takami H."/>
        </authorList>
    </citation>
    <scope>NUCLEOTIDE SEQUENCE</scope>
    <source>
        <strain evidence="1">Expedition CK06-06</strain>
    </source>
</reference>
<comment type="caution">
    <text evidence="1">The sequence shown here is derived from an EMBL/GenBank/DDBJ whole genome shotgun (WGS) entry which is preliminary data.</text>
</comment>
<dbReference type="AlphaFoldDB" id="X1K407"/>
<dbReference type="EMBL" id="BARU01046347">
    <property type="protein sequence ID" value="GAI01293.1"/>
    <property type="molecule type" value="Genomic_DNA"/>
</dbReference>
<proteinExistence type="predicted"/>
<accession>X1K407</accession>
<protein>
    <submittedName>
        <fullName evidence="1">Uncharacterized protein</fullName>
    </submittedName>
</protein>
<feature type="non-terminal residue" evidence="1">
    <location>
        <position position="93"/>
    </location>
</feature>
<evidence type="ECO:0000313" key="1">
    <source>
        <dbReference type="EMBL" id="GAI01293.1"/>
    </source>
</evidence>
<dbReference type="Gene3D" id="3.40.50.2000">
    <property type="entry name" value="Glycogen Phosphorylase B"/>
    <property type="match status" value="1"/>
</dbReference>
<gene>
    <name evidence="1" type="ORF">S03H2_69958</name>
</gene>